<evidence type="ECO:0000313" key="2">
    <source>
        <dbReference type="Proteomes" id="UP000825598"/>
    </source>
</evidence>
<name>A0ACD1FEI9_MYCFR</name>
<reference evidence="1" key="1">
    <citation type="submission" date="2021-07" db="EMBL/GenBank/DDBJ databases">
        <title>Complete Genome Sequences of Mycobacterium farcinogenes Isolated from Clinical Specimens from Patients in Thailand.</title>
        <authorList>
            <person name="Sodsai P."/>
        </authorList>
    </citation>
    <scope>NUCLEOTIDE SEQUENCE</scope>
    <source>
        <strain evidence="1">BKK/CU-MFGFA-001</strain>
    </source>
</reference>
<gene>
    <name evidence="1" type="ORF">K6L26_26115</name>
</gene>
<dbReference type="EMBL" id="CP081673">
    <property type="protein sequence ID" value="QZH65418.1"/>
    <property type="molecule type" value="Genomic_DNA"/>
</dbReference>
<keyword evidence="2" id="KW-1185">Reference proteome</keyword>
<organism evidence="1 2">
    <name type="scientific">Mycolicibacterium farcinogenes</name>
    <name type="common">Mycobacterium farcinogenes</name>
    <dbReference type="NCBI Taxonomy" id="1802"/>
    <lineage>
        <taxon>Bacteria</taxon>
        <taxon>Bacillati</taxon>
        <taxon>Actinomycetota</taxon>
        <taxon>Actinomycetes</taxon>
        <taxon>Mycobacteriales</taxon>
        <taxon>Mycobacteriaceae</taxon>
        <taxon>Mycolicibacterium</taxon>
    </lineage>
</organism>
<evidence type="ECO:0000313" key="1">
    <source>
        <dbReference type="EMBL" id="QZH65418.1"/>
    </source>
</evidence>
<accession>A0ACD1FEI9</accession>
<proteinExistence type="predicted"/>
<dbReference type="Proteomes" id="UP000825598">
    <property type="component" value="Chromosome"/>
</dbReference>
<protein>
    <submittedName>
        <fullName evidence="1">Uncharacterized protein</fullName>
    </submittedName>
</protein>
<sequence>MANVTSAYIPSRSQITDWDVRHLESADRNWSATAQRWEEHFTTLHTATLSPGGTAWEGTAADAAQDRAWSDLVKVRGLADCLINAATAARKGADDIRWAKQRALDAITEAEQAGFSVEEDLSVTDRSWTPLMRGWEARQLKADEFATNIRTQAQNLAAADNMAAGRITAEISPLEAVQFPESPTDGTVHALDLKESPAPSPSYPINDVIAEATDLDGNHVVMRRGYYDAVTKKGFGWDKVYWRHGVVNPNVFKDLISHSRPVKNDGGTLVYDVPINRAHCTSGPLGWVSCEDTGESLTMRIVVNTNANADIPDGGQKGLITMYPLAGGSGVVEIGPNWTWTPPWVNNNVPIN</sequence>